<sequence length="279" mass="29690">MALVINKVFADAINAKLGVSLRIGGIAFDATSMAPEIMTAGDEVHFPSFDRIDDAETVTLGTALTAEELAMTDNTATIKQIGKAVRVYDKNASQIKGATMDRMVEQVTQVMQKAIDSDLVTAMDTDATKKEAVAGATTITSAELMAGIGLFGDDIDTESFAGIVINSRLYPTLVAMPEFTSIEKTYATAGNGMVANGLCGYWLGIPVIVCNNNTYDSSKAECKTYIAKKNALGYVFQKDISVEEARVALLLATDIVASSLYATKLIDKDGVVVLRKTIA</sequence>
<comment type="caution">
    <text evidence="1">The sequence shown here is derived from an EMBL/GenBank/DDBJ whole genome shotgun (WGS) entry which is preliminary data.</text>
</comment>
<dbReference type="OrthoDB" id="1864449at2"/>
<keyword evidence="2" id="KW-1185">Reference proteome</keyword>
<organism evidence="1 2">
    <name type="scientific">Aminicella lysinilytica</name>
    <dbReference type="NCBI Taxonomy" id="433323"/>
    <lineage>
        <taxon>Bacteria</taxon>
        <taxon>Bacillati</taxon>
        <taxon>Bacillota</taxon>
        <taxon>Clostridia</taxon>
        <taxon>Peptostreptococcales</taxon>
        <taxon>Anaerovoracaceae</taxon>
        <taxon>Aminicella</taxon>
    </lineage>
</organism>
<dbReference type="Pfam" id="PF25209">
    <property type="entry name" value="Phage_capsid_4"/>
    <property type="match status" value="1"/>
</dbReference>
<protein>
    <submittedName>
        <fullName evidence="1">N4-gp56 family major capsid protein</fullName>
    </submittedName>
</protein>
<evidence type="ECO:0000313" key="1">
    <source>
        <dbReference type="EMBL" id="TDP52295.1"/>
    </source>
</evidence>
<dbReference type="EMBL" id="SNXO01000027">
    <property type="protein sequence ID" value="TDP52295.1"/>
    <property type="molecule type" value="Genomic_DNA"/>
</dbReference>
<dbReference type="Proteomes" id="UP000295500">
    <property type="component" value="Unassembled WGS sequence"/>
</dbReference>
<dbReference type="AlphaFoldDB" id="A0A4R6PZP0"/>
<proteinExistence type="predicted"/>
<accession>A0A4R6PZP0</accession>
<dbReference type="SUPFAM" id="SSF56563">
    <property type="entry name" value="Major capsid protein gp5"/>
    <property type="match status" value="1"/>
</dbReference>
<name>A0A4R6PZP0_9FIRM</name>
<dbReference type="RefSeq" id="WP_133528833.1">
    <property type="nucleotide sequence ID" value="NZ_SNXO01000027.1"/>
</dbReference>
<reference evidence="1 2" key="1">
    <citation type="submission" date="2019-03" db="EMBL/GenBank/DDBJ databases">
        <title>Genomic Encyclopedia of Type Strains, Phase IV (KMG-IV): sequencing the most valuable type-strain genomes for metagenomic binning, comparative biology and taxonomic classification.</title>
        <authorList>
            <person name="Goeker M."/>
        </authorList>
    </citation>
    <scope>NUCLEOTIDE SEQUENCE [LARGE SCALE GENOMIC DNA]</scope>
    <source>
        <strain evidence="1 2">DSM 28287</strain>
    </source>
</reference>
<gene>
    <name evidence="1" type="ORF">EV211_12711</name>
</gene>
<evidence type="ECO:0000313" key="2">
    <source>
        <dbReference type="Proteomes" id="UP000295500"/>
    </source>
</evidence>